<evidence type="ECO:0000313" key="2">
    <source>
        <dbReference type="EMBL" id="MFO3666165.1"/>
    </source>
</evidence>
<dbReference type="InterPro" id="IPR000182">
    <property type="entry name" value="GNAT_dom"/>
</dbReference>
<dbReference type="Gene3D" id="3.40.630.30">
    <property type="match status" value="1"/>
</dbReference>
<dbReference type="EMBL" id="JBGMEI010000013">
    <property type="protein sequence ID" value="MFO3666165.1"/>
    <property type="molecule type" value="Genomic_DNA"/>
</dbReference>
<gene>
    <name evidence="2" type="ORF">ACCQ41_07925</name>
</gene>
<dbReference type="InterPro" id="IPR016181">
    <property type="entry name" value="Acyl_CoA_acyltransferase"/>
</dbReference>
<comment type="caution">
    <text evidence="2">The sequence shown here is derived from an EMBL/GenBank/DDBJ whole genome shotgun (WGS) entry which is preliminary data.</text>
</comment>
<proteinExistence type="predicted"/>
<sequence length="178" mass="20902">MQLSSIETLEDKNYFETLYQNAFPIEERIEIETLYNLLEENLIEIDILRENDKNIGLAVIYLNHNIHLLSYFAIEKSFRGKGYGSSGLGVLKEKYDDLIIEIESTKFKDADDFAIRNKRKAFYIKNGYQVLDASVNYFGIEMELMSTTKDAGLEEYFDTYLNIFDKNYIKENIKHIKD</sequence>
<evidence type="ECO:0000259" key="1">
    <source>
        <dbReference type="PROSITE" id="PS51186"/>
    </source>
</evidence>
<name>A0ABW9MDJ3_9FIRM</name>
<protein>
    <recommendedName>
        <fullName evidence="1">N-acetyltransferase domain-containing protein</fullName>
    </recommendedName>
</protein>
<dbReference type="PROSITE" id="PS51186">
    <property type="entry name" value="GNAT"/>
    <property type="match status" value="1"/>
</dbReference>
<accession>A0ABW9MDJ3</accession>
<dbReference type="Proteomes" id="UP001637996">
    <property type="component" value="Unassembled WGS sequence"/>
</dbReference>
<reference evidence="2 3" key="1">
    <citation type="journal article" date="2025" name="Anaerobe">
        <title>Description of Anaerococcus kampingiae sp. nov., Anaerococcus groningensis sp. nov., Anaerococcus martiniensis sp. nov., and Anaerococcus cruorum sp. nov., isolated from human clinical specimens.</title>
        <authorList>
            <person name="Boiten K.E."/>
            <person name="Meijer J."/>
            <person name="van Wezel E.M."/>
            <person name="Veloo A.C.M."/>
        </authorList>
    </citation>
    <scope>NUCLEOTIDE SEQUENCE [LARGE SCALE GENOMIC DNA]</scope>
    <source>
        <strain evidence="2 3">ENR0831</strain>
    </source>
</reference>
<keyword evidence="3" id="KW-1185">Reference proteome</keyword>
<dbReference type="RefSeq" id="WP_410031802.1">
    <property type="nucleotide sequence ID" value="NZ_JBGMEI010000013.1"/>
</dbReference>
<evidence type="ECO:0000313" key="3">
    <source>
        <dbReference type="Proteomes" id="UP001637996"/>
    </source>
</evidence>
<feature type="domain" description="N-acetyltransferase" evidence="1">
    <location>
        <begin position="1"/>
        <end position="150"/>
    </location>
</feature>
<dbReference type="SUPFAM" id="SSF55729">
    <property type="entry name" value="Acyl-CoA N-acyltransferases (Nat)"/>
    <property type="match status" value="1"/>
</dbReference>
<organism evidence="2 3">
    <name type="scientific">Anaerococcus martiniensis</name>
    <dbReference type="NCBI Taxonomy" id="3115615"/>
    <lineage>
        <taxon>Bacteria</taxon>
        <taxon>Bacillati</taxon>
        <taxon>Bacillota</taxon>
        <taxon>Tissierellia</taxon>
        <taxon>Tissierellales</taxon>
        <taxon>Peptoniphilaceae</taxon>
        <taxon>Anaerococcus</taxon>
    </lineage>
</organism>